<name>A0AAD7ZBU9_DIPPU</name>
<dbReference type="EMBL" id="JASPKZ010009350">
    <property type="protein sequence ID" value="KAJ9577659.1"/>
    <property type="molecule type" value="Genomic_DNA"/>
</dbReference>
<evidence type="ECO:0000313" key="2">
    <source>
        <dbReference type="EMBL" id="KAJ9577659.1"/>
    </source>
</evidence>
<feature type="non-terminal residue" evidence="2">
    <location>
        <position position="161"/>
    </location>
</feature>
<feature type="region of interest" description="Disordered" evidence="1">
    <location>
        <begin position="39"/>
        <end position="147"/>
    </location>
</feature>
<evidence type="ECO:0000256" key="1">
    <source>
        <dbReference type="SAM" id="MobiDB-lite"/>
    </source>
</evidence>
<reference evidence="2" key="1">
    <citation type="journal article" date="2023" name="IScience">
        <title>Live-bearing cockroach genome reveals convergent evolutionary mechanisms linked to viviparity in insects and beyond.</title>
        <authorList>
            <person name="Fouks B."/>
            <person name="Harrison M.C."/>
            <person name="Mikhailova A.A."/>
            <person name="Marchal E."/>
            <person name="English S."/>
            <person name="Carruthers M."/>
            <person name="Jennings E.C."/>
            <person name="Chiamaka E.L."/>
            <person name="Frigard R.A."/>
            <person name="Pippel M."/>
            <person name="Attardo G.M."/>
            <person name="Benoit J.B."/>
            <person name="Bornberg-Bauer E."/>
            <person name="Tobe S.S."/>
        </authorList>
    </citation>
    <scope>NUCLEOTIDE SEQUENCE</scope>
    <source>
        <strain evidence="2">Stay&amp;Tobe</strain>
    </source>
</reference>
<feature type="non-terminal residue" evidence="2">
    <location>
        <position position="1"/>
    </location>
</feature>
<proteinExistence type="predicted"/>
<accession>A0AAD7ZBU9</accession>
<dbReference type="Proteomes" id="UP001233999">
    <property type="component" value="Unassembled WGS sequence"/>
</dbReference>
<organism evidence="2 3">
    <name type="scientific">Diploptera punctata</name>
    <name type="common">Pacific beetle cockroach</name>
    <dbReference type="NCBI Taxonomy" id="6984"/>
    <lineage>
        <taxon>Eukaryota</taxon>
        <taxon>Metazoa</taxon>
        <taxon>Ecdysozoa</taxon>
        <taxon>Arthropoda</taxon>
        <taxon>Hexapoda</taxon>
        <taxon>Insecta</taxon>
        <taxon>Pterygota</taxon>
        <taxon>Neoptera</taxon>
        <taxon>Polyneoptera</taxon>
        <taxon>Dictyoptera</taxon>
        <taxon>Blattodea</taxon>
        <taxon>Blaberoidea</taxon>
        <taxon>Blaberidae</taxon>
        <taxon>Diplopterinae</taxon>
        <taxon>Diploptera</taxon>
    </lineage>
</organism>
<gene>
    <name evidence="2" type="ORF">L9F63_005739</name>
</gene>
<keyword evidence="3" id="KW-1185">Reference proteome</keyword>
<sequence>LNYIYDNNYKYKLIPSIHTLLGNCKTSSPYWSSRDDIYIDDDGNLEGSGGGQREVKDDLESSGSGFGPDDEDSFGSGGVEPPVTNQKSTVVETVEDKKLAPHESGPPSQPGGGQDVPVDTPVDDPDDVKSEGNDVYIMNPKPEESTTSFFAQPGILAVFSS</sequence>
<dbReference type="AlphaFoldDB" id="A0AAD7ZBU9"/>
<comment type="caution">
    <text evidence="2">The sequence shown here is derived from an EMBL/GenBank/DDBJ whole genome shotgun (WGS) entry which is preliminary data.</text>
</comment>
<reference evidence="2" key="2">
    <citation type="submission" date="2023-05" db="EMBL/GenBank/DDBJ databases">
        <authorList>
            <person name="Fouks B."/>
        </authorList>
    </citation>
    <scope>NUCLEOTIDE SEQUENCE</scope>
    <source>
        <strain evidence="2">Stay&amp;Tobe</strain>
        <tissue evidence="2">Testes</tissue>
    </source>
</reference>
<protein>
    <submittedName>
        <fullName evidence="2">Uncharacterized protein</fullName>
    </submittedName>
</protein>
<evidence type="ECO:0000313" key="3">
    <source>
        <dbReference type="Proteomes" id="UP001233999"/>
    </source>
</evidence>